<gene>
    <name evidence="1" type="ORF">CTheo_9009</name>
</gene>
<dbReference type="Proteomes" id="UP000383932">
    <property type="component" value="Unassembled WGS sequence"/>
</dbReference>
<evidence type="ECO:0000313" key="2">
    <source>
        <dbReference type="Proteomes" id="UP000383932"/>
    </source>
</evidence>
<protein>
    <submittedName>
        <fullName evidence="1">Uncharacterized protein</fullName>
    </submittedName>
</protein>
<name>A0A5N5Q6U8_9AGAM</name>
<organism evidence="1 2">
    <name type="scientific">Ceratobasidium theobromae</name>
    <dbReference type="NCBI Taxonomy" id="1582974"/>
    <lineage>
        <taxon>Eukaryota</taxon>
        <taxon>Fungi</taxon>
        <taxon>Dikarya</taxon>
        <taxon>Basidiomycota</taxon>
        <taxon>Agaricomycotina</taxon>
        <taxon>Agaricomycetes</taxon>
        <taxon>Cantharellales</taxon>
        <taxon>Ceratobasidiaceae</taxon>
        <taxon>Ceratobasidium</taxon>
    </lineage>
</organism>
<evidence type="ECO:0000313" key="1">
    <source>
        <dbReference type="EMBL" id="KAB5587552.1"/>
    </source>
</evidence>
<dbReference type="EMBL" id="SSOP01000988">
    <property type="protein sequence ID" value="KAB5587552.1"/>
    <property type="molecule type" value="Genomic_DNA"/>
</dbReference>
<keyword evidence="2" id="KW-1185">Reference proteome</keyword>
<comment type="caution">
    <text evidence="1">The sequence shown here is derived from an EMBL/GenBank/DDBJ whole genome shotgun (WGS) entry which is preliminary data.</text>
</comment>
<reference evidence="1 2" key="1">
    <citation type="journal article" date="2019" name="Fungal Biol. Biotechnol.">
        <title>Draft genome sequence of fastidious pathogen Ceratobasidium theobromae, which causes vascular-streak dieback in Theobroma cacao.</title>
        <authorList>
            <person name="Ali S.S."/>
            <person name="Asman A."/>
            <person name="Shao J."/>
            <person name="Firmansyah A.P."/>
            <person name="Susilo A.W."/>
            <person name="Rosmana A."/>
            <person name="McMahon P."/>
            <person name="Junaid M."/>
            <person name="Guest D."/>
            <person name="Kheng T.Y."/>
            <person name="Meinhardt L.W."/>
            <person name="Bailey B.A."/>
        </authorList>
    </citation>
    <scope>NUCLEOTIDE SEQUENCE [LARGE SCALE GENOMIC DNA]</scope>
    <source>
        <strain evidence="1 2">CT2</strain>
    </source>
</reference>
<accession>A0A5N5Q6U8</accession>
<dbReference type="AlphaFoldDB" id="A0A5N5Q6U8"/>
<sequence length="109" mass="11880">MPTPITIPTMDPVPALNPAPQFVSKSDTHVAWEHDNSSLAPLAQAPPSVCTHVATILFPGGIADIRPTVEDSKELDLWITISHPVKRGQFQLLINSFGAKYLVAILMRQ</sequence>
<proteinExistence type="predicted"/>